<comment type="caution">
    <text evidence="1">The sequence shown here is derived from an EMBL/GenBank/DDBJ whole genome shotgun (WGS) entry which is preliminary data.</text>
</comment>
<evidence type="ECO:0000313" key="2">
    <source>
        <dbReference type="Proteomes" id="UP000821865"/>
    </source>
</evidence>
<dbReference type="EMBL" id="CM023475">
    <property type="protein sequence ID" value="KAH7946433.1"/>
    <property type="molecule type" value="Genomic_DNA"/>
</dbReference>
<organism evidence="1 2">
    <name type="scientific">Dermacentor silvarum</name>
    <name type="common">Tick</name>
    <dbReference type="NCBI Taxonomy" id="543639"/>
    <lineage>
        <taxon>Eukaryota</taxon>
        <taxon>Metazoa</taxon>
        <taxon>Ecdysozoa</taxon>
        <taxon>Arthropoda</taxon>
        <taxon>Chelicerata</taxon>
        <taxon>Arachnida</taxon>
        <taxon>Acari</taxon>
        <taxon>Parasitiformes</taxon>
        <taxon>Ixodida</taxon>
        <taxon>Ixodoidea</taxon>
        <taxon>Ixodidae</taxon>
        <taxon>Rhipicephalinae</taxon>
        <taxon>Dermacentor</taxon>
    </lineage>
</organism>
<protein>
    <submittedName>
        <fullName evidence="1">Uncharacterized protein</fullName>
    </submittedName>
</protein>
<gene>
    <name evidence="1" type="ORF">HPB49_024939</name>
</gene>
<proteinExistence type="predicted"/>
<reference evidence="1" key="1">
    <citation type="submission" date="2020-05" db="EMBL/GenBank/DDBJ databases">
        <title>Large-scale comparative analyses of tick genomes elucidate their genetic diversity and vector capacities.</title>
        <authorList>
            <person name="Jia N."/>
            <person name="Wang J."/>
            <person name="Shi W."/>
            <person name="Du L."/>
            <person name="Sun Y."/>
            <person name="Zhan W."/>
            <person name="Jiang J."/>
            <person name="Wang Q."/>
            <person name="Zhang B."/>
            <person name="Ji P."/>
            <person name="Sakyi L.B."/>
            <person name="Cui X."/>
            <person name="Yuan T."/>
            <person name="Jiang B."/>
            <person name="Yang W."/>
            <person name="Lam T.T.-Y."/>
            <person name="Chang Q."/>
            <person name="Ding S."/>
            <person name="Wang X."/>
            <person name="Zhu J."/>
            <person name="Ruan X."/>
            <person name="Zhao L."/>
            <person name="Wei J."/>
            <person name="Que T."/>
            <person name="Du C."/>
            <person name="Cheng J."/>
            <person name="Dai P."/>
            <person name="Han X."/>
            <person name="Huang E."/>
            <person name="Gao Y."/>
            <person name="Liu J."/>
            <person name="Shao H."/>
            <person name="Ye R."/>
            <person name="Li L."/>
            <person name="Wei W."/>
            <person name="Wang X."/>
            <person name="Wang C."/>
            <person name="Yang T."/>
            <person name="Huo Q."/>
            <person name="Li W."/>
            <person name="Guo W."/>
            <person name="Chen H."/>
            <person name="Zhou L."/>
            <person name="Ni X."/>
            <person name="Tian J."/>
            <person name="Zhou Y."/>
            <person name="Sheng Y."/>
            <person name="Liu T."/>
            <person name="Pan Y."/>
            <person name="Xia L."/>
            <person name="Li J."/>
            <person name="Zhao F."/>
            <person name="Cao W."/>
        </authorList>
    </citation>
    <scope>NUCLEOTIDE SEQUENCE</scope>
    <source>
        <strain evidence="1">Dsil-2018</strain>
    </source>
</reference>
<evidence type="ECO:0000313" key="1">
    <source>
        <dbReference type="EMBL" id="KAH7946433.1"/>
    </source>
</evidence>
<keyword evidence="2" id="KW-1185">Reference proteome</keyword>
<name>A0ACB8CNG8_DERSI</name>
<accession>A0ACB8CNG8</accession>
<sequence length="356" mass="41015">MKRQQTTKPPVSRETTGRRPLHTEDFPRWNPSAPPKAPEELTWPERIVRKPDPRDEEVIREACDRPSLNPTHHPSPNHHPTLTPTLWSTFTPRHPDFISRRNLNLHPTYKKGKTFVHHQLKQPSWSNQTKQQMRDEFQQFLEKRLQTLEARFPTLEARVDSRIDERFKILENKLDTFCTKLRTQMGLVVEEAANQMQAVPLPQTTQPPSTSQTSGQQNGSMEECEVACDRICIMVQGTMVCLGTLQHLKNKFGKGCRIKFLLPDDTKISSEELIKNVGKTFPGMTVLNANPQLLEIRIEAKLPWSTMFQRIASLEKDITFEHVLVSDNTLEQLFIEFAQKGQQEKNITATIQPSNV</sequence>
<dbReference type="Proteomes" id="UP000821865">
    <property type="component" value="Chromosome 6"/>
</dbReference>